<comment type="caution">
    <text evidence="2">The sequence shown here is derived from an EMBL/GenBank/DDBJ whole genome shotgun (WGS) entry which is preliminary data.</text>
</comment>
<feature type="compositionally biased region" description="Pro residues" evidence="1">
    <location>
        <begin position="997"/>
        <end position="1016"/>
    </location>
</feature>
<feature type="compositionally biased region" description="Polar residues" evidence="1">
    <location>
        <begin position="798"/>
        <end position="809"/>
    </location>
</feature>
<feature type="compositionally biased region" description="Low complexity" evidence="1">
    <location>
        <begin position="96"/>
        <end position="115"/>
    </location>
</feature>
<feature type="compositionally biased region" description="Pro residues" evidence="1">
    <location>
        <begin position="1078"/>
        <end position="1096"/>
    </location>
</feature>
<feature type="compositionally biased region" description="Basic and acidic residues" evidence="1">
    <location>
        <begin position="16"/>
        <end position="30"/>
    </location>
</feature>
<feature type="region of interest" description="Disordered" evidence="1">
    <location>
        <begin position="482"/>
        <end position="538"/>
    </location>
</feature>
<accession>A0A1Y2EPT6</accession>
<feature type="compositionally biased region" description="Basic and acidic residues" evidence="1">
    <location>
        <begin position="191"/>
        <end position="205"/>
    </location>
</feature>
<feature type="compositionally biased region" description="Basic and acidic residues" evidence="1">
    <location>
        <begin position="59"/>
        <end position="68"/>
    </location>
</feature>
<feature type="compositionally biased region" description="Basic and acidic residues" evidence="1">
    <location>
        <begin position="564"/>
        <end position="578"/>
    </location>
</feature>
<feature type="compositionally biased region" description="Polar residues" evidence="1">
    <location>
        <begin position="420"/>
        <end position="434"/>
    </location>
</feature>
<feature type="region of interest" description="Disordered" evidence="1">
    <location>
        <begin position="564"/>
        <end position="607"/>
    </location>
</feature>
<name>A0A1Y2EPT6_9BASI</name>
<feature type="compositionally biased region" description="Low complexity" evidence="1">
    <location>
        <begin position="286"/>
        <end position="298"/>
    </location>
</feature>
<feature type="compositionally biased region" description="Basic and acidic residues" evidence="1">
    <location>
        <begin position="736"/>
        <end position="745"/>
    </location>
</feature>
<feature type="compositionally biased region" description="Low complexity" evidence="1">
    <location>
        <begin position="974"/>
        <end position="996"/>
    </location>
</feature>
<feature type="region of interest" description="Disordered" evidence="1">
    <location>
        <begin position="714"/>
        <end position="1118"/>
    </location>
</feature>
<reference evidence="2 3" key="1">
    <citation type="submission" date="2016-07" db="EMBL/GenBank/DDBJ databases">
        <title>Pervasive Adenine N6-methylation of Active Genes in Fungi.</title>
        <authorList>
            <consortium name="DOE Joint Genome Institute"/>
            <person name="Mondo S.J."/>
            <person name="Dannebaum R.O."/>
            <person name="Kuo R.C."/>
            <person name="Labutti K."/>
            <person name="Haridas S."/>
            <person name="Kuo A."/>
            <person name="Salamov A."/>
            <person name="Ahrendt S.R."/>
            <person name="Lipzen A."/>
            <person name="Sullivan W."/>
            <person name="Andreopoulos W.B."/>
            <person name="Clum A."/>
            <person name="Lindquist E."/>
            <person name="Daum C."/>
            <person name="Ramamoorthy G.K."/>
            <person name="Gryganskyi A."/>
            <person name="Culley D."/>
            <person name="Magnuson J.K."/>
            <person name="James T.Y."/>
            <person name="O'Malley M.A."/>
            <person name="Stajich J.E."/>
            <person name="Spatafora J.W."/>
            <person name="Visel A."/>
            <person name="Grigoriev I.V."/>
        </authorList>
    </citation>
    <scope>NUCLEOTIDE SEQUENCE [LARGE SCALE GENOMIC DNA]</scope>
    <source>
        <strain evidence="2 3">62-1032</strain>
    </source>
</reference>
<feature type="compositionally biased region" description="Low complexity" evidence="1">
    <location>
        <begin position="780"/>
        <end position="789"/>
    </location>
</feature>
<feature type="compositionally biased region" description="Pro residues" evidence="1">
    <location>
        <begin position="152"/>
        <end position="163"/>
    </location>
</feature>
<feature type="compositionally biased region" description="Basic residues" evidence="1">
    <location>
        <begin position="579"/>
        <end position="588"/>
    </location>
</feature>
<feature type="compositionally biased region" description="Polar residues" evidence="1">
    <location>
        <begin position="1033"/>
        <end position="1043"/>
    </location>
</feature>
<dbReference type="AlphaFoldDB" id="A0A1Y2EPT6"/>
<feature type="compositionally biased region" description="Basic and acidic residues" evidence="1">
    <location>
        <begin position="518"/>
        <end position="533"/>
    </location>
</feature>
<proteinExistence type="predicted"/>
<feature type="compositionally biased region" description="Low complexity" evidence="1">
    <location>
        <begin position="893"/>
        <end position="903"/>
    </location>
</feature>
<dbReference type="Proteomes" id="UP000193467">
    <property type="component" value="Unassembled WGS sequence"/>
</dbReference>
<keyword evidence="3" id="KW-1185">Reference proteome</keyword>
<gene>
    <name evidence="2" type="ORF">BCR35DRAFT_307060</name>
</gene>
<dbReference type="STRING" id="106004.A0A1Y2EPT6"/>
<feature type="compositionally biased region" description="Polar residues" evidence="1">
    <location>
        <begin position="721"/>
        <end position="734"/>
    </location>
</feature>
<dbReference type="EMBL" id="MCGR01000045">
    <property type="protein sequence ID" value="ORY73611.1"/>
    <property type="molecule type" value="Genomic_DNA"/>
</dbReference>
<feature type="compositionally biased region" description="Low complexity" evidence="1">
    <location>
        <begin position="747"/>
        <end position="764"/>
    </location>
</feature>
<feature type="region of interest" description="Disordered" evidence="1">
    <location>
        <begin position="1"/>
        <end position="448"/>
    </location>
</feature>
<evidence type="ECO:0000313" key="3">
    <source>
        <dbReference type="Proteomes" id="UP000193467"/>
    </source>
</evidence>
<protein>
    <submittedName>
        <fullName evidence="2">Uncharacterized protein</fullName>
    </submittedName>
</protein>
<dbReference type="InParanoid" id="A0A1Y2EPT6"/>
<organism evidence="2 3">
    <name type="scientific">Leucosporidium creatinivorum</name>
    <dbReference type="NCBI Taxonomy" id="106004"/>
    <lineage>
        <taxon>Eukaryota</taxon>
        <taxon>Fungi</taxon>
        <taxon>Dikarya</taxon>
        <taxon>Basidiomycota</taxon>
        <taxon>Pucciniomycotina</taxon>
        <taxon>Microbotryomycetes</taxon>
        <taxon>Leucosporidiales</taxon>
        <taxon>Leucosporidium</taxon>
    </lineage>
</organism>
<evidence type="ECO:0000256" key="1">
    <source>
        <dbReference type="SAM" id="MobiDB-lite"/>
    </source>
</evidence>
<sequence>MGGPDDLGVDSPTIPRDQDAMARPRPERARSSSLGALNALNEAKQLPHSTVAQQEEDDRLSNVRDARDGTAPPSVGLGLSGVGAEQLSTPYDGRSSRASSESSSPDLASTSSLATPLYHTPPADSEGFANTVDSAFATPRQPSEPSPTVTAPNPPSPTVPVSPTPTLHIARNPLATPSDPLPVPAPSLSPSRDKRGSLTLEERLSNLELSPPRLALVGEDTVEEMAGTSRRSVQPLERVSESSSSSAELRKELELEEKEQQGRARRKDEQATSAHARLLEALENGSSAASSPTTFNSTSPPPSQDPSPRPSSSSLGSSPSNPLPARPERSTPPSSTIKSPPPSHSAAYPSLPSFSSPPHLSHSASTPSLRTASSQLSPSKPTSKADKRSSILSFVGFGSLGRKKGSSFAPPVASPPKMSRSPSAQSYEFGSSRSTLEELHEMDDDECAKEDDFVAVGALPSAPTAEVRLISNKASALLGLQAIGEGSPTSPPRSLPMSPSTSKDSIRSHRSKLQRASSPKEEREKERRARNDSGTEFATMHTYVHDPLPPFPCVLAEVLEHEQASDTLHRHAPPEHHHTSFLRSHHRPSPKDWRPQQLYLSGFPSPLSEPPTSIPSLHLFKPPAARNDREIARLELTRDSVVCVPEDESSLALGGSGKVNYALKVTGLATRESDERGRPVDGERKRTSWILGMEKVEQMARWLKVLKAAVHELPDEPSAVSPRSSITRSPSVETGLTERQRRERQPSWQSNASAQSSSASVASSMFFDSGPRMDRRPSESSQTPSTPYSLSPPPLATRSPSSRKTSSAGLSLDDASHDPLPRATPSQLYINAHLPSPPLTSADDAEELENPGTAHPYRMALPPPQPRPSSRDSHSKRLSVLSSAPRPSEDSISTSTTNTTSSPPRRPNRDSTSLSSLSSRTTSSSHKHPPRPPAPTFALPPAPPSLPRPLPSPLPRTASDSTSSGAEKRLSVISTSTNASSTSNSSGSLRSRLSGAPLPPQLPPPLSTNLPLPPTPAGETPYKGVNIPLRVQRASSESITEFNEAQAEDDEGAGLRKDARAATRGSRSAPPDFATRALPPPPPQFALGALPPPPMAPASMAGRQKGSVKGLVQRWEKQ</sequence>
<feature type="compositionally biased region" description="Low complexity" evidence="1">
    <location>
        <begin position="331"/>
        <end position="369"/>
    </location>
</feature>
<feature type="compositionally biased region" description="Basic and acidic residues" evidence="1">
    <location>
        <begin position="248"/>
        <end position="270"/>
    </location>
</feature>
<feature type="compositionally biased region" description="Low complexity" evidence="1">
    <location>
        <begin position="310"/>
        <end position="320"/>
    </location>
</feature>
<feature type="compositionally biased region" description="Polar residues" evidence="1">
    <location>
        <begin position="370"/>
        <end position="382"/>
    </location>
</feature>
<feature type="compositionally biased region" description="Pro residues" evidence="1">
    <location>
        <begin position="931"/>
        <end position="954"/>
    </location>
</feature>
<feature type="compositionally biased region" description="Low complexity" evidence="1">
    <location>
        <begin position="910"/>
        <end position="924"/>
    </location>
</feature>
<evidence type="ECO:0000313" key="2">
    <source>
        <dbReference type="EMBL" id="ORY73611.1"/>
    </source>
</evidence>
<feature type="compositionally biased region" description="Pro residues" evidence="1">
    <location>
        <begin position="299"/>
        <end position="309"/>
    </location>
</feature>